<feature type="transmembrane region" description="Helical" evidence="2">
    <location>
        <begin position="777"/>
        <end position="799"/>
    </location>
</feature>
<accession>A0A5N6KHN8</accession>
<evidence type="ECO:0000313" key="3">
    <source>
        <dbReference type="EMBL" id="KAB8303286.1"/>
    </source>
</evidence>
<feature type="region of interest" description="Disordered" evidence="1">
    <location>
        <begin position="1"/>
        <end position="102"/>
    </location>
</feature>
<reference evidence="3 4" key="1">
    <citation type="submission" date="2019-06" db="EMBL/GenBank/DDBJ databases">
        <title>Genome Sequence of the Brown Rot Fungal Pathogen Monilinia laxa.</title>
        <authorList>
            <person name="De Miccolis Angelini R.M."/>
            <person name="Landi L."/>
            <person name="Abate D."/>
            <person name="Pollastro S."/>
            <person name="Romanazzi G."/>
            <person name="Faretra F."/>
        </authorList>
    </citation>
    <scope>NUCLEOTIDE SEQUENCE [LARGE SCALE GENOMIC DNA]</scope>
    <source>
        <strain evidence="3 4">Mlax316</strain>
    </source>
</reference>
<proteinExistence type="predicted"/>
<evidence type="ECO:0008006" key="5">
    <source>
        <dbReference type="Google" id="ProtNLM"/>
    </source>
</evidence>
<feature type="region of interest" description="Disordered" evidence="1">
    <location>
        <begin position="1265"/>
        <end position="1289"/>
    </location>
</feature>
<dbReference type="Proteomes" id="UP000326757">
    <property type="component" value="Unassembled WGS sequence"/>
</dbReference>
<evidence type="ECO:0000313" key="4">
    <source>
        <dbReference type="Proteomes" id="UP000326757"/>
    </source>
</evidence>
<protein>
    <recommendedName>
        <fullName evidence="5">Glycoprotease family protein</fullName>
    </recommendedName>
</protein>
<dbReference type="EMBL" id="VIGI01000002">
    <property type="protein sequence ID" value="KAB8303286.1"/>
    <property type="molecule type" value="Genomic_DNA"/>
</dbReference>
<comment type="caution">
    <text evidence="3">The sequence shown here is derived from an EMBL/GenBank/DDBJ whole genome shotgun (WGS) entry which is preliminary data.</text>
</comment>
<gene>
    <name evidence="3" type="ORF">EYC80_004726</name>
</gene>
<keyword evidence="4" id="KW-1185">Reference proteome</keyword>
<keyword evidence="2" id="KW-0472">Membrane</keyword>
<sequence length="1512" mass="165490">MNTKNQIISKTQVGGPPPPLSTNSPSTVPTENPFETIFDEKDDGDSWKDEDISITSPEEQPRPKPSESIATGRVGNPTRSVSRRDRKYSVSKPIREKSKGRQRGIHAKFGIKVQTNFSTHHGPQPRMVSSQQSRPNVFADLATLRKLENVSAHPNGTSWKSLKNTTIGSSPEKVKASALEPRQSQALIVSPLAERRGSSRLTNLKLVDDLSPNDRPIVIGISIPSARLAHHTTTPQTSTSIASTMMENYGHETPTGKGLATPSIVVTPAAQEISAWSPYSTYSTASNVSRARTLSTSYSVASPNDPFKDGAPPLPTIPAALFEEEKKRVAAQQSYFSPDSDATTEWDDEPYSSRVLSSCVIYEEGEHPIIVRSARSVSFSFSDALKVNNHESIDTTAVRPLSEGWWNYITTPFMTRSNTVAFPEKKVSDAPEVPILAVAATKAQESKVERKSWENLFSPLSIKRPTSNASDAWWDVTPLGFRSEKQEPSGLIYRDMRHTVKPLMTTLPFVRSASGDVGDVTLTSITDSSATADYVNASNSTAYYDNSGIPSVRNDSISVNKDNSLSSVADRTKEFGSNNPFVHSQNSNIDLYNTSSMVTSTASNGSEIKTRTLVANTATPPPPPPYTESPKKVRKYRAFFPPSHESNSVPASNLHYPSSPGPISPGMQQTMTSQGGLQLSEVPLSPAYSRTNQNTAYPGPARQTTPTLLIMTQEYLQQMSDKAAIKAAKKAESKRQKNEKEDKIARKAGGLWAGRGCMPKNGCHGRQGPEGRKRRRWYCCIFIGLLLLVILIVGLATTLTRKPKHTVIQSQWLNLTGFPPIYAGLSTVAAPVNIVTNTGCVFPATQWSCALPKEEQASVAPNLPNQPNFLLQIQWDNSSVANATFANVTGNKNLSTRSLVGNPVSAGKFIRDLILKTRQTIAFNPSPPPPSYAEETFLGDTTDGIVSSNKAGESTPFYISFLSTTNTTLIASNSRVKRADSSDTDPNLFPNITTGIPAPSLNADGTAAPANLLPYPIQQPIRLYDRGLPTEHYGFYTYFNRTIFLKSLALLNDTNTSNGEVPDDQNGGALEGEANFRCTWGETRFLVQMWTKMNGTAKLNNATSSTSTSTIIPGQDFSQPGSFPYPITITTDRHGGDPAKKLLYCYSMNDREGIIANSGEVNGENRGFGGQIINPAPSVFSNSSDPSLGGFDGGTGGCSCSWSNFQEVIQVWPGYSVVVTDRIGFSALHFFWIGVIGTLRICGLGFAIWGIGGLKICHLDLGRGGRKERKKGERQKERERQRNGRKMPSIAQEDWDIAPSMDLHTSPNVNLLKRRRDVANVMDREELLEEVQMKMNSSRLTHLHSHSHPHNLYPHIHHEPERRHLVPRSKMSMNKRARVECVTAETGSRVEQVREKEKVAGSGTGIGAGGMDLRPCHICRRKPTVKKELDSFANCEGCGKRSCWVCIRECLGAWGNQMGMEGEDKGSEEEGKESWAENGTQHRGMVCSRCCVERGTEGEVLCLGCLRMEETG</sequence>
<evidence type="ECO:0000256" key="1">
    <source>
        <dbReference type="SAM" id="MobiDB-lite"/>
    </source>
</evidence>
<feature type="compositionally biased region" description="Low complexity" evidence="1">
    <location>
        <begin position="21"/>
        <end position="30"/>
    </location>
</feature>
<evidence type="ECO:0000256" key="2">
    <source>
        <dbReference type="SAM" id="Phobius"/>
    </source>
</evidence>
<feature type="transmembrane region" description="Helical" evidence="2">
    <location>
        <begin position="1230"/>
        <end position="1257"/>
    </location>
</feature>
<organism evidence="3 4">
    <name type="scientific">Monilinia laxa</name>
    <name type="common">Brown rot fungus</name>
    <name type="synonym">Sclerotinia laxa</name>
    <dbReference type="NCBI Taxonomy" id="61186"/>
    <lineage>
        <taxon>Eukaryota</taxon>
        <taxon>Fungi</taxon>
        <taxon>Dikarya</taxon>
        <taxon>Ascomycota</taxon>
        <taxon>Pezizomycotina</taxon>
        <taxon>Leotiomycetes</taxon>
        <taxon>Helotiales</taxon>
        <taxon>Sclerotiniaceae</taxon>
        <taxon>Monilinia</taxon>
    </lineage>
</organism>
<keyword evidence="2" id="KW-1133">Transmembrane helix</keyword>
<feature type="compositionally biased region" description="Basic and acidic residues" evidence="1">
    <location>
        <begin position="1265"/>
        <end position="1282"/>
    </location>
</feature>
<name>A0A5N6KHN8_MONLA</name>
<keyword evidence="2" id="KW-0812">Transmembrane</keyword>
<feature type="compositionally biased region" description="Polar residues" evidence="1">
    <location>
        <begin position="1"/>
        <end position="12"/>
    </location>
</feature>
<dbReference type="OrthoDB" id="10259622at2759"/>